<dbReference type="RefSeq" id="WP_003612857.1">
    <property type="nucleotide sequence ID" value="NZ_ADVE02000001.1"/>
</dbReference>
<dbReference type="Proteomes" id="UP000230709">
    <property type="component" value="Chromosome"/>
</dbReference>
<feature type="domain" description="BioF2-like acetyltransferase" evidence="1">
    <location>
        <begin position="185"/>
        <end position="326"/>
    </location>
</feature>
<name>A0A2D2CX44_METT3</name>
<dbReference type="SUPFAM" id="SSF55729">
    <property type="entry name" value="Acyl-CoA N-acyltransferases (Nat)"/>
    <property type="match status" value="1"/>
</dbReference>
<evidence type="ECO:0000259" key="1">
    <source>
        <dbReference type="Pfam" id="PF13480"/>
    </source>
</evidence>
<organism evidence="2 3">
    <name type="scientific">Methylosinus trichosporium (strain ATCC 35070 / NCIMB 11131 / UNIQEM 75 / OB3b)</name>
    <dbReference type="NCBI Taxonomy" id="595536"/>
    <lineage>
        <taxon>Bacteria</taxon>
        <taxon>Pseudomonadati</taxon>
        <taxon>Pseudomonadota</taxon>
        <taxon>Alphaproteobacteria</taxon>
        <taxon>Hyphomicrobiales</taxon>
        <taxon>Methylocystaceae</taxon>
        <taxon>Methylosinus</taxon>
    </lineage>
</organism>
<protein>
    <submittedName>
        <fullName evidence="2">GNAT family N-acetyltransferase</fullName>
    </submittedName>
</protein>
<sequence length="386" mass="41907">MVNAIDCGVTTVSRAAAPARLALDIFTRLEDARADWSELFVRAPASPYQSYDFCRLWLETLGRAQGLAPMIVVARTSAGRPLALLPLAQGRVGPLRVARFIGGRDSNLNAALIDRDAALGDPRTLLRRAARMASVDLFVLRNQPTLFAGAANPLAFPGSSASPSFAHARALPAAAADLDARLSGDARKKLRKKKARLEALGALAFEHNASGRRARDIAEALIAQKAERLRGVDRSFEQEEMRDFILRLSETGALEIHALTLDGRIIAAYAGLAHERCFSAMLNSFIADEEIARSSPGDLLLHALMRDLVARGFTRFDLGIGEARYKDAVCDETIVLVDTIIPTRSLGFVAAPLLVAATQAKRKIKQTPILLAWAARLRGFRPPKRS</sequence>
<dbReference type="STRING" id="595536.GCA_000178815_04226"/>
<keyword evidence="2" id="KW-0808">Transferase</keyword>
<gene>
    <name evidence="2" type="ORF">CQW49_04670</name>
</gene>
<dbReference type="AlphaFoldDB" id="A0A2D2CX44"/>
<evidence type="ECO:0000313" key="3">
    <source>
        <dbReference type="Proteomes" id="UP000230709"/>
    </source>
</evidence>
<keyword evidence="3" id="KW-1185">Reference proteome</keyword>
<proteinExistence type="predicted"/>
<reference evidence="3" key="1">
    <citation type="submission" date="2017-10" db="EMBL/GenBank/DDBJ databases">
        <title>Completed PacBio SMRT sequence of Methylosinus trichosporium OB3b reveals presence of a third large plasmid.</title>
        <authorList>
            <person name="Charles T.C."/>
            <person name="Lynch M.D.J."/>
            <person name="Heil J.R."/>
            <person name="Cheng J."/>
        </authorList>
    </citation>
    <scope>NUCLEOTIDE SEQUENCE [LARGE SCALE GENOMIC DNA]</scope>
    <source>
        <strain evidence="3">OB3b</strain>
    </source>
</reference>
<dbReference type="Gene3D" id="3.40.630.30">
    <property type="match status" value="1"/>
</dbReference>
<accession>A0A2D2CX44</accession>
<dbReference type="GO" id="GO:0016740">
    <property type="term" value="F:transferase activity"/>
    <property type="evidence" value="ECO:0007669"/>
    <property type="project" value="UniProtKB-KW"/>
</dbReference>
<evidence type="ECO:0000313" key="2">
    <source>
        <dbReference type="EMBL" id="ATQ67264.1"/>
    </source>
</evidence>
<dbReference type="Pfam" id="PF13480">
    <property type="entry name" value="Acetyltransf_6"/>
    <property type="match status" value="1"/>
</dbReference>
<dbReference type="InterPro" id="IPR016181">
    <property type="entry name" value="Acyl_CoA_acyltransferase"/>
</dbReference>
<dbReference type="EMBL" id="CP023737">
    <property type="protein sequence ID" value="ATQ67264.1"/>
    <property type="molecule type" value="Genomic_DNA"/>
</dbReference>
<dbReference type="KEGG" id="mtw:CQW49_04670"/>
<dbReference type="InterPro" id="IPR038740">
    <property type="entry name" value="BioF2-like_GNAT_dom"/>
</dbReference>